<proteinExistence type="inferred from homology"/>
<dbReference type="Pfam" id="PF13616">
    <property type="entry name" value="Rotamase_3"/>
    <property type="match status" value="1"/>
</dbReference>
<dbReference type="InterPro" id="IPR027304">
    <property type="entry name" value="Trigger_fact/SurA_dom_sf"/>
</dbReference>
<evidence type="ECO:0000256" key="9">
    <source>
        <dbReference type="ARBA" id="ARBA00040743"/>
    </source>
</evidence>
<dbReference type="Gene3D" id="3.10.50.40">
    <property type="match status" value="1"/>
</dbReference>
<dbReference type="Pfam" id="PF13624">
    <property type="entry name" value="SurA_N_3"/>
    <property type="match status" value="1"/>
</dbReference>
<feature type="domain" description="PpiC" evidence="13">
    <location>
        <begin position="268"/>
        <end position="358"/>
    </location>
</feature>
<dbReference type="GO" id="GO:0005886">
    <property type="term" value="C:plasma membrane"/>
    <property type="evidence" value="ECO:0007669"/>
    <property type="project" value="UniProtKB-SubCell"/>
</dbReference>
<keyword evidence="15" id="KW-1185">Reference proteome</keyword>
<sequence length="623" mass="69246">MIEKMHDKTNSLGFKIIFGLVAVSFVLGGVGGTLIYSKDDYVAKVNGESISQQTFNYTKNRQQSIQSERLGAEFWDLLDTTEFAAQFNQQVLTGLVDDELLKQYIQTLNLGVSAEQIKLAIVNNPQFQQDGKFNNEFYQNVLRNNNISPDYYASMVAGDVLNAQIQEGILGSQFSVPVQDQQSAKLLLQQRVIRTATLSLAKEVEKQTASTEELQGYYDEHKAQFITPEKMQVEIVTVTPEDVADASSISDQDVEDYYQQNRDKFITKGERHLAHIQVADKKTADEVEQKLNAGEDFAKLAKTYSKDMISAQKGGDLGWAKAGVFPVVFDQVADVLEVGKPSKAVEIDGNFHIIKVLDRKADVGMSLEQAKAQIKQTLLKNNSLAEYGKISNEMANKAFESPDSLTDVAKVAGLKVKTTEEFSLDNIPSLLANPKIQNVLVKDEFRRGRQVSEAIDLTDGDKAKTAFIRVINNKPAHEQSFAEAKSMVEQQVKIAKAQKVLTEKAQAALTALNSGNSTDVTFSQPQTLVYIQGLSQQPQLTKTVFAMKKEADKVGYQVINDQQGNAVIVALDKVEEGNKESFKAVKAALSQADLLQLREEMLSDLRNRATIEYNEEFLRQQEP</sequence>
<protein>
    <recommendedName>
        <fullName evidence="9">Periplasmic chaperone PpiD</fullName>
    </recommendedName>
    <alternativeName>
        <fullName evidence="10">Periplasmic folding chaperone</fullName>
    </alternativeName>
</protein>
<evidence type="ECO:0000256" key="8">
    <source>
        <dbReference type="ARBA" id="ARBA00038408"/>
    </source>
</evidence>
<keyword evidence="11 14" id="KW-0413">Isomerase</keyword>
<evidence type="ECO:0000256" key="6">
    <source>
        <dbReference type="ARBA" id="ARBA00023136"/>
    </source>
</evidence>
<dbReference type="RefSeq" id="WP_115315235.1">
    <property type="nucleotide sequence ID" value="NZ_LWIF01000001.1"/>
</dbReference>
<evidence type="ECO:0000256" key="3">
    <source>
        <dbReference type="ARBA" id="ARBA00022519"/>
    </source>
</evidence>
<accession>A0A379C8U6</accession>
<organism evidence="14 15">
    <name type="scientific">Phocoenobacter uteri</name>
    <dbReference type="NCBI Taxonomy" id="146806"/>
    <lineage>
        <taxon>Bacteria</taxon>
        <taxon>Pseudomonadati</taxon>
        <taxon>Pseudomonadota</taxon>
        <taxon>Gammaproteobacteria</taxon>
        <taxon>Pasteurellales</taxon>
        <taxon>Pasteurellaceae</taxon>
        <taxon>Phocoenobacter</taxon>
    </lineage>
</organism>
<dbReference type="Gene3D" id="1.10.4030.10">
    <property type="entry name" value="Porin chaperone SurA, peptide-binding domain"/>
    <property type="match status" value="1"/>
</dbReference>
<evidence type="ECO:0000256" key="2">
    <source>
        <dbReference type="ARBA" id="ARBA00022475"/>
    </source>
</evidence>
<evidence type="ECO:0000256" key="7">
    <source>
        <dbReference type="ARBA" id="ARBA00023186"/>
    </source>
</evidence>
<keyword evidence="11" id="KW-0697">Rotamase</keyword>
<evidence type="ECO:0000256" key="4">
    <source>
        <dbReference type="ARBA" id="ARBA00022692"/>
    </source>
</evidence>
<dbReference type="Proteomes" id="UP000255417">
    <property type="component" value="Unassembled WGS sequence"/>
</dbReference>
<dbReference type="AlphaFoldDB" id="A0A379C8U6"/>
<comment type="similarity">
    <text evidence="8">Belongs to the PpiD chaperone family.</text>
</comment>
<dbReference type="InterPro" id="IPR023058">
    <property type="entry name" value="PPIase_PpiC_CS"/>
</dbReference>
<keyword evidence="6 12" id="KW-0472">Membrane</keyword>
<evidence type="ECO:0000313" key="15">
    <source>
        <dbReference type="Proteomes" id="UP000255417"/>
    </source>
</evidence>
<evidence type="ECO:0000256" key="1">
    <source>
        <dbReference type="ARBA" id="ARBA00004382"/>
    </source>
</evidence>
<keyword evidence="4 12" id="KW-0812">Transmembrane</keyword>
<dbReference type="PANTHER" id="PTHR47529">
    <property type="entry name" value="PEPTIDYL-PROLYL CIS-TRANS ISOMERASE D"/>
    <property type="match status" value="1"/>
</dbReference>
<keyword evidence="5 12" id="KW-1133">Transmembrane helix</keyword>
<dbReference type="GO" id="GO:0003755">
    <property type="term" value="F:peptidyl-prolyl cis-trans isomerase activity"/>
    <property type="evidence" value="ECO:0007669"/>
    <property type="project" value="UniProtKB-KW"/>
</dbReference>
<evidence type="ECO:0000256" key="5">
    <source>
        <dbReference type="ARBA" id="ARBA00022989"/>
    </source>
</evidence>
<dbReference type="SUPFAM" id="SSF109998">
    <property type="entry name" value="Triger factor/SurA peptide-binding domain-like"/>
    <property type="match status" value="1"/>
</dbReference>
<evidence type="ECO:0000256" key="12">
    <source>
        <dbReference type="SAM" id="Phobius"/>
    </source>
</evidence>
<dbReference type="InterPro" id="IPR046357">
    <property type="entry name" value="PPIase_dom_sf"/>
</dbReference>
<comment type="subcellular location">
    <subcellularLocation>
        <location evidence="1">Cell inner membrane</location>
        <topology evidence="1">Single-pass type II membrane protein</topology>
        <orientation evidence="1">Periplasmic side</orientation>
    </subcellularLocation>
</comment>
<reference evidence="14 15" key="1">
    <citation type="submission" date="2018-06" db="EMBL/GenBank/DDBJ databases">
        <authorList>
            <consortium name="Pathogen Informatics"/>
            <person name="Doyle S."/>
        </authorList>
    </citation>
    <scope>NUCLEOTIDE SEQUENCE [LARGE SCALE GENOMIC DNA]</scope>
    <source>
        <strain evidence="14 15">NCTC12872</strain>
    </source>
</reference>
<keyword evidence="2" id="KW-1003">Cell membrane</keyword>
<keyword evidence="3" id="KW-0997">Cell inner membrane</keyword>
<keyword evidence="7" id="KW-0143">Chaperone</keyword>
<evidence type="ECO:0000259" key="13">
    <source>
        <dbReference type="PROSITE" id="PS50198"/>
    </source>
</evidence>
<dbReference type="PROSITE" id="PS50198">
    <property type="entry name" value="PPIC_PPIASE_2"/>
    <property type="match status" value="1"/>
</dbReference>
<feature type="transmembrane region" description="Helical" evidence="12">
    <location>
        <begin position="12"/>
        <end position="36"/>
    </location>
</feature>
<name>A0A379C8U6_9PAST</name>
<dbReference type="InterPro" id="IPR052029">
    <property type="entry name" value="PpiD_chaperone"/>
</dbReference>
<dbReference type="PROSITE" id="PS01096">
    <property type="entry name" value="PPIC_PPIASE_1"/>
    <property type="match status" value="1"/>
</dbReference>
<evidence type="ECO:0000256" key="11">
    <source>
        <dbReference type="PROSITE-ProRule" id="PRU00278"/>
    </source>
</evidence>
<evidence type="ECO:0000256" key="10">
    <source>
        <dbReference type="ARBA" id="ARBA00042775"/>
    </source>
</evidence>
<gene>
    <name evidence="14" type="primary">ppiD</name>
    <name evidence="14" type="ORF">NCTC12872_00690</name>
</gene>
<dbReference type="SUPFAM" id="SSF54534">
    <property type="entry name" value="FKBP-like"/>
    <property type="match status" value="1"/>
</dbReference>
<dbReference type="EMBL" id="UGTA01000001">
    <property type="protein sequence ID" value="SUB58723.1"/>
    <property type="molecule type" value="Genomic_DNA"/>
</dbReference>
<dbReference type="OrthoDB" id="9812372at2"/>
<dbReference type="InterPro" id="IPR000297">
    <property type="entry name" value="PPIase_PpiC"/>
</dbReference>
<dbReference type="PANTHER" id="PTHR47529:SF1">
    <property type="entry name" value="PERIPLASMIC CHAPERONE PPID"/>
    <property type="match status" value="1"/>
</dbReference>
<evidence type="ECO:0000313" key="14">
    <source>
        <dbReference type="EMBL" id="SUB58723.1"/>
    </source>
</evidence>